<evidence type="ECO:0000313" key="1">
    <source>
        <dbReference type="EMBL" id="RKD72842.1"/>
    </source>
</evidence>
<dbReference type="RefSeq" id="WP_170146899.1">
    <property type="nucleotide sequence ID" value="NZ_RAPK01000009.1"/>
</dbReference>
<dbReference type="PANTHER" id="PTHR12558">
    <property type="entry name" value="CELL DIVISION CYCLE 16,23,27"/>
    <property type="match status" value="1"/>
</dbReference>
<dbReference type="PANTHER" id="PTHR12558:SF13">
    <property type="entry name" value="CELL DIVISION CYCLE PROTEIN 27 HOMOLOG"/>
    <property type="match status" value="1"/>
</dbReference>
<dbReference type="InterPro" id="IPR019734">
    <property type="entry name" value="TPR_rpt"/>
</dbReference>
<organism evidence="1 2">
    <name type="scientific">Sinobaca qinghaiensis</name>
    <dbReference type="NCBI Taxonomy" id="342944"/>
    <lineage>
        <taxon>Bacteria</taxon>
        <taxon>Bacillati</taxon>
        <taxon>Bacillota</taxon>
        <taxon>Bacilli</taxon>
        <taxon>Bacillales</taxon>
        <taxon>Sporolactobacillaceae</taxon>
        <taxon>Sinobaca</taxon>
    </lineage>
</organism>
<dbReference type="SMART" id="SM00028">
    <property type="entry name" value="TPR"/>
    <property type="match status" value="6"/>
</dbReference>
<keyword evidence="2" id="KW-1185">Reference proteome</keyword>
<comment type="caution">
    <text evidence="1">The sequence shown here is derived from an EMBL/GenBank/DDBJ whole genome shotgun (WGS) entry which is preliminary data.</text>
</comment>
<dbReference type="EMBL" id="RAPK01000009">
    <property type="protein sequence ID" value="RKD72842.1"/>
    <property type="molecule type" value="Genomic_DNA"/>
</dbReference>
<protein>
    <submittedName>
        <fullName evidence="1">Tetratricopeptide repeat protein</fullName>
    </submittedName>
</protein>
<gene>
    <name evidence="1" type="ORF">ATL39_2038</name>
</gene>
<evidence type="ECO:0000313" key="2">
    <source>
        <dbReference type="Proteomes" id="UP000285120"/>
    </source>
</evidence>
<name>A0A419V315_9BACL</name>
<reference evidence="1 2" key="1">
    <citation type="submission" date="2018-09" db="EMBL/GenBank/DDBJ databases">
        <title>Genomic Encyclopedia of Archaeal and Bacterial Type Strains, Phase II (KMG-II): from individual species to whole genera.</title>
        <authorList>
            <person name="Goeker M."/>
        </authorList>
    </citation>
    <scope>NUCLEOTIDE SEQUENCE [LARGE SCALE GENOMIC DNA]</scope>
    <source>
        <strain evidence="1 2">DSM 17008</strain>
    </source>
</reference>
<dbReference type="Gene3D" id="1.25.40.10">
    <property type="entry name" value="Tetratricopeptide repeat domain"/>
    <property type="match status" value="4"/>
</dbReference>
<dbReference type="AlphaFoldDB" id="A0A419V315"/>
<dbReference type="SUPFAM" id="SSF48452">
    <property type="entry name" value="TPR-like"/>
    <property type="match status" value="2"/>
</dbReference>
<dbReference type="Pfam" id="PF14559">
    <property type="entry name" value="TPR_19"/>
    <property type="match status" value="1"/>
</dbReference>
<dbReference type="InterPro" id="IPR011990">
    <property type="entry name" value="TPR-like_helical_dom_sf"/>
</dbReference>
<dbReference type="Proteomes" id="UP000285120">
    <property type="component" value="Unassembled WGS sequence"/>
</dbReference>
<accession>A0A419V315</accession>
<sequence>MDLIKIYDMINNGRVEEGLEKLAALEKTASHQEKYDILQVYEELGLADKSKPIIDELIQHYPDETELYLIAAENAIDLDQEEDAIEWLLEIKEKDDNFLQAQMLLADLYQLQGLDEVAETRLLQALQKAPEEPVLLAGLGEYYLERGDFAKSIPYLKQAEQHGFQYPEGSLSLRLAEAYSATGQFEDAMKYYKTGLEEKREMNALFGYAYTALQVKDYELAAQKFEELKAMDYEYASLYPYLIQAYKHQKKWEAAFEAVQEGLKVDNFNDQLYVEAGIVQWSLENKELAEGYLKEALALNPANAEAASVLFSMWHRYEDYDDMIDLADHLQALGETDVLFEWNKARAYAGRDDLEEALPLFDKIYPELKENTVFLDEYGEVLLEMGYKEKAVLIWNQLLIEEPDNQAAALRIEELEQE</sequence>
<dbReference type="Pfam" id="PF13181">
    <property type="entry name" value="TPR_8"/>
    <property type="match status" value="1"/>
</dbReference>
<proteinExistence type="predicted"/>